<dbReference type="InterPro" id="IPR036890">
    <property type="entry name" value="HATPase_C_sf"/>
</dbReference>
<feature type="domain" description="HAMP" evidence="12">
    <location>
        <begin position="357"/>
        <end position="410"/>
    </location>
</feature>
<sequence length="662" mass="69907">MTRTAESFPAAHGASGEATESASVSPPRAPSAPSGATPSGPSPPDLPARGRKRQVLARLIGRGVPLRRQVLALLILALLPGALYAGLMAHNSYTTDRERAREHLRQQAIAAAAQESAAITGAEQVGKALALLPILTADPEICRESIDRIRRGFPAYQSIFVVDTGGGVICSAIRPGVDMPASVAERPWFKALMSQGRPARASEISPVIRDQPAILVAIPIPGPDGLPRGAVGLVPRLEGGAMPGKRFRADGGEAILVDTEGKPLPGSESLAMLPDAALLSGLQATSDRPAVFDAPGRDGQPRSYALVPLPRGSVNLLFARPEASAFDWAQRDVVTRLVGPLVMLLFTLLVTWVAIDRLVLHWLAELRKTTRSFARGDFGQRPNLAAAPQEIQELGGTLSRMADTIKAREAELEHTLSHREVLLKEIHHRVKNNLQIVSSLLSLQHRALPPGPARSALMQAQTRINALATVHRSLYETEDPSLVDLGRFLRELGQLIYDGMGGLNGIVDLDIRIDGAVLVTSDQAVPLSLVMTEALTNALRHAYPDGRSGVIRVRLGALDAEETLAAADATEATGTLGRPTHCLSVEDDGIGLAAEVSPIDSAQGEGTWTTIGLGRRGIGATLIRSLARQAGGRVTIGLREGGGTRVSLAFAAARPAPPPAAS</sequence>
<keyword evidence="4" id="KW-0597">Phosphoprotein</keyword>
<dbReference type="Proteomes" id="UP000001929">
    <property type="component" value="Chromosome"/>
</dbReference>
<evidence type="ECO:0000256" key="8">
    <source>
        <dbReference type="ARBA" id="ARBA00022840"/>
    </source>
</evidence>
<proteinExistence type="predicted"/>
<keyword evidence="6" id="KW-0547">Nucleotide-binding</keyword>
<evidence type="ECO:0000259" key="11">
    <source>
        <dbReference type="PROSITE" id="PS50109"/>
    </source>
</evidence>
<dbReference type="Pfam" id="PF02518">
    <property type="entry name" value="HATPase_c"/>
    <property type="match status" value="1"/>
</dbReference>
<dbReference type="InterPro" id="IPR003660">
    <property type="entry name" value="HAMP_dom"/>
</dbReference>
<protein>
    <recommendedName>
        <fullName evidence="3">histidine kinase</fullName>
        <ecNumber evidence="3">2.7.13.3</ecNumber>
    </recommendedName>
</protein>
<dbReference type="Gene3D" id="3.30.565.10">
    <property type="entry name" value="Histidine kinase-like ATPase, C-terminal domain"/>
    <property type="match status" value="1"/>
</dbReference>
<dbReference type="EC" id="2.7.13.3" evidence="3"/>
<evidence type="ECO:0000256" key="2">
    <source>
        <dbReference type="ARBA" id="ARBA00004370"/>
    </source>
</evidence>
<evidence type="ECO:0000256" key="7">
    <source>
        <dbReference type="ARBA" id="ARBA00022777"/>
    </source>
</evidence>
<feature type="transmembrane region" description="Helical" evidence="10">
    <location>
        <begin position="341"/>
        <end position="363"/>
    </location>
</feature>
<evidence type="ECO:0000259" key="12">
    <source>
        <dbReference type="PROSITE" id="PS50885"/>
    </source>
</evidence>
<keyword evidence="14" id="KW-1185">Reference proteome</keyword>
<dbReference type="PANTHER" id="PTHR41523">
    <property type="entry name" value="TWO-COMPONENT SYSTEM SENSOR PROTEIN"/>
    <property type="match status" value="1"/>
</dbReference>
<keyword evidence="10" id="KW-1133">Transmembrane helix</keyword>
<keyword evidence="10" id="KW-0472">Membrane</keyword>
<dbReference type="SMART" id="SM00387">
    <property type="entry name" value="HATPase_c"/>
    <property type="match status" value="1"/>
</dbReference>
<dbReference type="STRING" id="269796.Rru_A3288"/>
<comment type="subcellular location">
    <subcellularLocation>
        <location evidence="2">Membrane</location>
    </subcellularLocation>
</comment>
<dbReference type="GO" id="GO:0004673">
    <property type="term" value="F:protein histidine kinase activity"/>
    <property type="evidence" value="ECO:0007669"/>
    <property type="project" value="UniProtKB-EC"/>
</dbReference>
<name>Q2RP62_RHORT</name>
<dbReference type="Pfam" id="PF07568">
    <property type="entry name" value="HisKA_2"/>
    <property type="match status" value="1"/>
</dbReference>
<keyword evidence="7 13" id="KW-0418">Kinase</keyword>
<dbReference type="InterPro" id="IPR005467">
    <property type="entry name" value="His_kinase_dom"/>
</dbReference>
<dbReference type="SMART" id="SM00304">
    <property type="entry name" value="HAMP"/>
    <property type="match status" value="1"/>
</dbReference>
<dbReference type="CDD" id="cd12914">
    <property type="entry name" value="PDC1_DGC_like"/>
    <property type="match status" value="1"/>
</dbReference>
<gene>
    <name evidence="13" type="ordered locus">Rru_A3288</name>
</gene>
<dbReference type="PANTHER" id="PTHR41523:SF8">
    <property type="entry name" value="ETHYLENE RESPONSE SENSOR PROTEIN"/>
    <property type="match status" value="1"/>
</dbReference>
<dbReference type="SUPFAM" id="SSF55874">
    <property type="entry name" value="ATPase domain of HSP90 chaperone/DNA topoisomerase II/histidine kinase"/>
    <property type="match status" value="1"/>
</dbReference>
<organism evidence="13 14">
    <name type="scientific">Rhodospirillum rubrum (strain ATCC 11170 / ATH 1.1.1 / DSM 467 / LMG 4362 / NCIMB 8255 / S1)</name>
    <dbReference type="NCBI Taxonomy" id="269796"/>
    <lineage>
        <taxon>Bacteria</taxon>
        <taxon>Pseudomonadati</taxon>
        <taxon>Pseudomonadota</taxon>
        <taxon>Alphaproteobacteria</taxon>
        <taxon>Rhodospirillales</taxon>
        <taxon>Rhodospirillaceae</taxon>
        <taxon>Rhodospirillum</taxon>
    </lineage>
</organism>
<dbReference type="GO" id="GO:0007165">
    <property type="term" value="P:signal transduction"/>
    <property type="evidence" value="ECO:0007669"/>
    <property type="project" value="InterPro"/>
</dbReference>
<dbReference type="AlphaFoldDB" id="Q2RP62"/>
<dbReference type="PATRIC" id="fig|269796.9.peg.3406"/>
<keyword evidence="5 13" id="KW-0808">Transferase</keyword>
<dbReference type="PhylomeDB" id="Q2RP62"/>
<dbReference type="HOGENOM" id="CLU_024378_1_0_5"/>
<feature type="transmembrane region" description="Helical" evidence="10">
    <location>
        <begin position="70"/>
        <end position="89"/>
    </location>
</feature>
<comment type="catalytic activity">
    <reaction evidence="1">
        <text>ATP + protein L-histidine = ADP + protein N-phospho-L-histidine.</text>
        <dbReference type="EC" id="2.7.13.3"/>
    </reaction>
</comment>
<feature type="domain" description="Histidine kinase" evidence="11">
    <location>
        <begin position="425"/>
        <end position="654"/>
    </location>
</feature>
<dbReference type="KEGG" id="rru:Rru_A3288"/>
<evidence type="ECO:0000256" key="6">
    <source>
        <dbReference type="ARBA" id="ARBA00022741"/>
    </source>
</evidence>
<evidence type="ECO:0000256" key="10">
    <source>
        <dbReference type="SAM" id="Phobius"/>
    </source>
</evidence>
<dbReference type="EMBL" id="CP000230">
    <property type="protein sequence ID" value="ABC24083.1"/>
    <property type="molecule type" value="Genomic_DNA"/>
</dbReference>
<dbReference type="eggNOG" id="COG3920">
    <property type="taxonomic scope" value="Bacteria"/>
</dbReference>
<feature type="compositionally biased region" description="Low complexity" evidence="9">
    <location>
        <begin position="21"/>
        <end position="39"/>
    </location>
</feature>
<dbReference type="EnsemblBacteria" id="ABC24083">
    <property type="protein sequence ID" value="ABC24083"/>
    <property type="gene ID" value="Rru_A3288"/>
</dbReference>
<dbReference type="GO" id="GO:0016020">
    <property type="term" value="C:membrane"/>
    <property type="evidence" value="ECO:0007669"/>
    <property type="project" value="UniProtKB-SubCell"/>
</dbReference>
<reference evidence="13 14" key="1">
    <citation type="journal article" date="2011" name="Stand. Genomic Sci.">
        <title>Complete genome sequence of Rhodospirillum rubrum type strain (S1).</title>
        <authorList>
            <person name="Munk A.C."/>
            <person name="Copeland A."/>
            <person name="Lucas S."/>
            <person name="Lapidus A."/>
            <person name="Del Rio T.G."/>
            <person name="Barry K."/>
            <person name="Detter J.C."/>
            <person name="Hammon N."/>
            <person name="Israni S."/>
            <person name="Pitluck S."/>
            <person name="Brettin T."/>
            <person name="Bruce D."/>
            <person name="Han C."/>
            <person name="Tapia R."/>
            <person name="Gilna P."/>
            <person name="Schmutz J."/>
            <person name="Larimer F."/>
            <person name="Land M."/>
            <person name="Kyrpides N.C."/>
            <person name="Mavromatis K."/>
            <person name="Richardson P."/>
            <person name="Rohde M."/>
            <person name="Goker M."/>
            <person name="Klenk H.P."/>
            <person name="Zhang Y."/>
            <person name="Roberts G.P."/>
            <person name="Reslewic S."/>
            <person name="Schwartz D.C."/>
        </authorList>
    </citation>
    <scope>NUCLEOTIDE SEQUENCE [LARGE SCALE GENOMIC DNA]</scope>
    <source>
        <strain evidence="14">ATCC 11170 / ATH 1.1.1 / DSM 467 / LMG 4362 / NCIMB 8255 / S1</strain>
    </source>
</reference>
<accession>Q2RP62</accession>
<dbReference type="CDD" id="cd06225">
    <property type="entry name" value="HAMP"/>
    <property type="match status" value="1"/>
</dbReference>
<dbReference type="GO" id="GO:0005524">
    <property type="term" value="F:ATP binding"/>
    <property type="evidence" value="ECO:0007669"/>
    <property type="project" value="UniProtKB-KW"/>
</dbReference>
<evidence type="ECO:0000256" key="4">
    <source>
        <dbReference type="ARBA" id="ARBA00022553"/>
    </source>
</evidence>
<dbReference type="PROSITE" id="PS50109">
    <property type="entry name" value="HIS_KIN"/>
    <property type="match status" value="1"/>
</dbReference>
<evidence type="ECO:0000313" key="13">
    <source>
        <dbReference type="EMBL" id="ABC24083.1"/>
    </source>
</evidence>
<evidence type="ECO:0000256" key="5">
    <source>
        <dbReference type="ARBA" id="ARBA00022679"/>
    </source>
</evidence>
<keyword evidence="10" id="KW-0812">Transmembrane</keyword>
<evidence type="ECO:0000313" key="14">
    <source>
        <dbReference type="Proteomes" id="UP000001929"/>
    </source>
</evidence>
<dbReference type="PROSITE" id="PS50885">
    <property type="entry name" value="HAMP"/>
    <property type="match status" value="1"/>
</dbReference>
<dbReference type="InterPro" id="IPR011495">
    <property type="entry name" value="Sig_transdc_His_kin_sub2_dim/P"/>
</dbReference>
<dbReference type="Gene3D" id="3.30.450.20">
    <property type="entry name" value="PAS domain"/>
    <property type="match status" value="2"/>
</dbReference>
<dbReference type="InterPro" id="IPR003594">
    <property type="entry name" value="HATPase_dom"/>
</dbReference>
<evidence type="ECO:0000256" key="1">
    <source>
        <dbReference type="ARBA" id="ARBA00000085"/>
    </source>
</evidence>
<evidence type="ECO:0000256" key="9">
    <source>
        <dbReference type="SAM" id="MobiDB-lite"/>
    </source>
</evidence>
<keyword evidence="8" id="KW-0067">ATP-binding</keyword>
<evidence type="ECO:0000256" key="3">
    <source>
        <dbReference type="ARBA" id="ARBA00012438"/>
    </source>
</evidence>
<feature type="region of interest" description="Disordered" evidence="9">
    <location>
        <begin position="1"/>
        <end position="49"/>
    </location>
</feature>